<dbReference type="InterPro" id="IPR002562">
    <property type="entry name" value="3'-5'_exonuclease_dom"/>
</dbReference>
<feature type="domain" description="3'-5' exonuclease" evidence="14">
    <location>
        <begin position="308"/>
        <end position="481"/>
    </location>
</feature>
<gene>
    <name evidence="17" type="ORF">UFOPK2754_01569</name>
    <name evidence="18" type="ORF">UFOPK3139_01203</name>
    <name evidence="19" type="ORF">UFOPK3543_01243</name>
    <name evidence="20" type="ORF">UFOPK3967_02139</name>
</gene>
<keyword evidence="8" id="KW-0378">Hydrolase</keyword>
<evidence type="ECO:0000256" key="1">
    <source>
        <dbReference type="ARBA" id="ARBA00007705"/>
    </source>
</evidence>
<evidence type="ECO:0000256" key="10">
    <source>
        <dbReference type="ARBA" id="ARBA00022932"/>
    </source>
</evidence>
<proteinExistence type="inferred from homology"/>
<dbReference type="Pfam" id="PF22619">
    <property type="entry name" value="DNA_polI_exo1"/>
    <property type="match status" value="1"/>
</dbReference>
<comment type="catalytic activity">
    <reaction evidence="13">
        <text>DNA(n) + a 2'-deoxyribonucleoside 5'-triphosphate = DNA(n+1) + diphosphate</text>
        <dbReference type="Rhea" id="RHEA:22508"/>
        <dbReference type="Rhea" id="RHEA-COMP:17339"/>
        <dbReference type="Rhea" id="RHEA-COMP:17340"/>
        <dbReference type="ChEBI" id="CHEBI:33019"/>
        <dbReference type="ChEBI" id="CHEBI:61560"/>
        <dbReference type="ChEBI" id="CHEBI:173112"/>
        <dbReference type="EC" id="2.7.7.7"/>
    </reaction>
</comment>
<reference evidence="20" key="1">
    <citation type="submission" date="2020-05" db="EMBL/GenBank/DDBJ databases">
        <authorList>
            <person name="Chiriac C."/>
            <person name="Salcher M."/>
            <person name="Ghai R."/>
            <person name="Kavagutti S V."/>
        </authorList>
    </citation>
    <scope>NUCLEOTIDE SEQUENCE</scope>
</reference>
<dbReference type="InterPro" id="IPR029060">
    <property type="entry name" value="PIN-like_dom_sf"/>
</dbReference>
<dbReference type="EMBL" id="CAEZYR010000052">
    <property type="protein sequence ID" value="CAB4746899.1"/>
    <property type="molecule type" value="Genomic_DNA"/>
</dbReference>
<name>A0A6J7PZR4_9ZZZZ</name>
<dbReference type="CDD" id="cd09898">
    <property type="entry name" value="H3TH_53EXO"/>
    <property type="match status" value="1"/>
</dbReference>
<dbReference type="SMART" id="SM00279">
    <property type="entry name" value="HhH2"/>
    <property type="match status" value="1"/>
</dbReference>
<dbReference type="Gene3D" id="3.30.70.370">
    <property type="match status" value="1"/>
</dbReference>
<evidence type="ECO:0000256" key="13">
    <source>
        <dbReference type="ARBA" id="ARBA00049244"/>
    </source>
</evidence>
<keyword evidence="9" id="KW-0269">Exonuclease</keyword>
<dbReference type="Gene3D" id="1.10.150.20">
    <property type="entry name" value="5' to 3' exonuclease, C-terminal subdomain"/>
    <property type="match status" value="2"/>
</dbReference>
<keyword evidence="3" id="KW-0808">Transferase</keyword>
<dbReference type="SMART" id="SM00475">
    <property type="entry name" value="53EXOc"/>
    <property type="match status" value="1"/>
</dbReference>
<dbReference type="EMBL" id="CAFABA010000041">
    <property type="protein sequence ID" value="CAB4828398.1"/>
    <property type="molecule type" value="Genomic_DNA"/>
</dbReference>
<dbReference type="InterPro" id="IPR036279">
    <property type="entry name" value="5-3_exonuclease_C_sf"/>
</dbReference>
<evidence type="ECO:0000256" key="4">
    <source>
        <dbReference type="ARBA" id="ARBA00022695"/>
    </source>
</evidence>
<dbReference type="InterPro" id="IPR002298">
    <property type="entry name" value="DNA_polymerase_A"/>
</dbReference>
<evidence type="ECO:0000313" key="20">
    <source>
        <dbReference type="EMBL" id="CAB5009229.1"/>
    </source>
</evidence>
<dbReference type="Pfam" id="PF02739">
    <property type="entry name" value="5_3_exonuc_N"/>
    <property type="match status" value="1"/>
</dbReference>
<evidence type="ECO:0000256" key="2">
    <source>
        <dbReference type="ARBA" id="ARBA00012417"/>
    </source>
</evidence>
<evidence type="ECO:0000313" key="19">
    <source>
        <dbReference type="EMBL" id="CAB4907365.1"/>
    </source>
</evidence>
<dbReference type="PANTHER" id="PTHR10133">
    <property type="entry name" value="DNA POLYMERASE I"/>
    <property type="match status" value="1"/>
</dbReference>
<dbReference type="AlphaFoldDB" id="A0A6J7PZR4"/>
<dbReference type="EMBL" id="CAFBMH010000037">
    <property type="protein sequence ID" value="CAB4907365.1"/>
    <property type="molecule type" value="Genomic_DNA"/>
</dbReference>
<evidence type="ECO:0000256" key="7">
    <source>
        <dbReference type="ARBA" id="ARBA00022763"/>
    </source>
</evidence>
<dbReference type="SUPFAM" id="SSF53098">
    <property type="entry name" value="Ribonuclease H-like"/>
    <property type="match status" value="1"/>
</dbReference>
<dbReference type="InterPro" id="IPR002421">
    <property type="entry name" value="5-3_exonuclease"/>
</dbReference>
<dbReference type="SUPFAM" id="SSF88723">
    <property type="entry name" value="PIN domain-like"/>
    <property type="match status" value="1"/>
</dbReference>
<dbReference type="InterPro" id="IPR054690">
    <property type="entry name" value="DNA_polI_exonuclease"/>
</dbReference>
<dbReference type="NCBIfam" id="TIGR00593">
    <property type="entry name" value="pola"/>
    <property type="match status" value="1"/>
</dbReference>
<dbReference type="Pfam" id="PF00476">
    <property type="entry name" value="DNA_pol_A"/>
    <property type="match status" value="1"/>
</dbReference>
<sequence length="890" mass="96861">MLIDGNSLTYRAFFALPTDMATASGQVTNAVFGFTSMLINLLRDHQPDHVAVLFDRPEPTFRHEAVAEYKANRVAAPDILRQQMGLVRQVVEALAIPTIDKAGIEADDLIATLATQARDQSFETIIVTGDRDSYQLVEDPFIKVLYNKRGVSDYALYDEAGIKERTGVIPRDYVAYAALRGDPSDNLAGANGVGEKTAAKLVNTYGGIDGIYQNVAAQTPKLRENLAEAEERVRRNLSIMELVRDVPLEYAPSDLRMGEPDMAEVKRLFDFFEFRALFDRLREALGAVNGAEADATPTSTAEVLEAEVHACATPAESADELRLLAGQPGILAMGTFDAAGTDGVAFVRNIAAADVVFVPSEHFADPDTHGALAALLGPIGRPVVLHDAKALMVALYRRFGIDVRSLALDTAIAAYLLDPADARYDLGELVARYVNAELLTGTGAPAGQLDFDSVSVPASQEAGRRALAVGRLVGPLEAALDAQVLRALNDEIEVPLVRVLAKMEIVGVGVDVVELRALRDHLVGECDRLRALVIEDAGFEFNVNSTKQLGEILFEKLGLPPQKKTKTGYSTDAQALEKLRGLHPVVEHLLDYREVEKLRSTYGEGLLAFVGPDQRIHATFNQTVARTGRLSSDQPNLHNIPVRSEIGRTFRKAFVPAAGFELLVADYNQIELRCIAHLAEDPGLVAAFTAGEDIHNATASRVFHIAPDEVRAEQRAKAKMVSYGLAYGMEAYGLGQRLGIPTAEASEILDAYFIAFPAVKDYMERIVAEARSRGYTETLFGRRRQIPELSSGNFRIRQAGERQAMNAGIQGLAADIFKVALVRLDHALETRGAVSRVVLQVHDEIVLEVAPDERDDIVELTVSTMRGAYEMRVPLEVNVSLGATWAAAKG</sequence>
<evidence type="ECO:0000256" key="5">
    <source>
        <dbReference type="ARBA" id="ARBA00022705"/>
    </source>
</evidence>
<dbReference type="PRINTS" id="PR00868">
    <property type="entry name" value="DNAPOLI"/>
</dbReference>
<dbReference type="FunFam" id="3.40.50.1010:FF:000001">
    <property type="entry name" value="DNA polymerase I"/>
    <property type="match status" value="1"/>
</dbReference>
<dbReference type="InterPro" id="IPR020046">
    <property type="entry name" value="5-3_exonucl_a-hlix_arch_N"/>
</dbReference>
<dbReference type="PANTHER" id="PTHR10133:SF27">
    <property type="entry name" value="DNA POLYMERASE NU"/>
    <property type="match status" value="1"/>
</dbReference>
<dbReference type="EC" id="2.7.7.7" evidence="2"/>
<dbReference type="GO" id="GO:0008408">
    <property type="term" value="F:3'-5' exonuclease activity"/>
    <property type="evidence" value="ECO:0007669"/>
    <property type="project" value="InterPro"/>
</dbReference>
<dbReference type="SMART" id="SM00482">
    <property type="entry name" value="POLAc"/>
    <property type="match status" value="1"/>
</dbReference>
<dbReference type="GO" id="GO:0006302">
    <property type="term" value="P:double-strand break repair"/>
    <property type="evidence" value="ECO:0007669"/>
    <property type="project" value="TreeGrafter"/>
</dbReference>
<dbReference type="SUPFAM" id="SSF47807">
    <property type="entry name" value="5' to 3' exonuclease, C-terminal subdomain"/>
    <property type="match status" value="1"/>
</dbReference>
<keyword evidence="10" id="KW-0239">DNA-directed DNA polymerase</keyword>
<evidence type="ECO:0000259" key="15">
    <source>
        <dbReference type="SMART" id="SM00475"/>
    </source>
</evidence>
<keyword evidence="11" id="KW-0238">DNA-binding</keyword>
<dbReference type="Pfam" id="PF01367">
    <property type="entry name" value="5_3_exonuc"/>
    <property type="match status" value="1"/>
</dbReference>
<dbReference type="EMBL" id="CAFBOS010000151">
    <property type="protein sequence ID" value="CAB5009229.1"/>
    <property type="molecule type" value="Genomic_DNA"/>
</dbReference>
<dbReference type="Gene3D" id="1.20.1060.10">
    <property type="entry name" value="Taq DNA Polymerase, Chain T, domain 4"/>
    <property type="match status" value="1"/>
</dbReference>
<dbReference type="GO" id="GO:0003887">
    <property type="term" value="F:DNA-directed DNA polymerase activity"/>
    <property type="evidence" value="ECO:0007669"/>
    <property type="project" value="UniProtKB-KW"/>
</dbReference>
<dbReference type="InterPro" id="IPR008918">
    <property type="entry name" value="HhH2"/>
</dbReference>
<dbReference type="GO" id="GO:0006261">
    <property type="term" value="P:DNA-templated DNA replication"/>
    <property type="evidence" value="ECO:0007669"/>
    <property type="project" value="InterPro"/>
</dbReference>
<protein>
    <recommendedName>
        <fullName evidence="2">DNA-directed DNA polymerase</fullName>
        <ecNumber evidence="2">2.7.7.7</ecNumber>
    </recommendedName>
</protein>
<keyword evidence="12" id="KW-0234">DNA repair</keyword>
<dbReference type="InterPro" id="IPR018320">
    <property type="entry name" value="DNA_polymerase_1"/>
</dbReference>
<feature type="domain" description="5'-3' exonuclease" evidence="15">
    <location>
        <begin position="1"/>
        <end position="258"/>
    </location>
</feature>
<keyword evidence="4" id="KW-0548">Nucleotidyltransferase</keyword>
<evidence type="ECO:0000259" key="16">
    <source>
        <dbReference type="SMART" id="SM00482"/>
    </source>
</evidence>
<dbReference type="GO" id="GO:0003677">
    <property type="term" value="F:DNA binding"/>
    <property type="evidence" value="ECO:0007669"/>
    <property type="project" value="UniProtKB-KW"/>
</dbReference>
<dbReference type="CDD" id="cd08637">
    <property type="entry name" value="DNA_pol_A_pol_I_C"/>
    <property type="match status" value="1"/>
</dbReference>
<evidence type="ECO:0000256" key="9">
    <source>
        <dbReference type="ARBA" id="ARBA00022839"/>
    </source>
</evidence>
<dbReference type="FunFam" id="1.20.1060.10:FF:000001">
    <property type="entry name" value="DNA polymerase I"/>
    <property type="match status" value="1"/>
</dbReference>
<evidence type="ECO:0000313" key="18">
    <source>
        <dbReference type="EMBL" id="CAB4828398.1"/>
    </source>
</evidence>
<dbReference type="FunFam" id="1.10.150.20:FF:000002">
    <property type="entry name" value="DNA polymerase I"/>
    <property type="match status" value="1"/>
</dbReference>
<dbReference type="NCBIfam" id="NF004397">
    <property type="entry name" value="PRK05755.1"/>
    <property type="match status" value="1"/>
</dbReference>
<organism evidence="20">
    <name type="scientific">freshwater metagenome</name>
    <dbReference type="NCBI Taxonomy" id="449393"/>
    <lineage>
        <taxon>unclassified sequences</taxon>
        <taxon>metagenomes</taxon>
        <taxon>ecological metagenomes</taxon>
    </lineage>
</organism>
<evidence type="ECO:0000256" key="6">
    <source>
        <dbReference type="ARBA" id="ARBA00022722"/>
    </source>
</evidence>
<dbReference type="GO" id="GO:0008409">
    <property type="term" value="F:5'-3' exonuclease activity"/>
    <property type="evidence" value="ECO:0007669"/>
    <property type="project" value="InterPro"/>
</dbReference>
<keyword evidence="6" id="KW-0540">Nuclease</keyword>
<feature type="domain" description="DNA-directed DNA polymerase family A palm" evidence="16">
    <location>
        <begin position="647"/>
        <end position="853"/>
    </location>
</feature>
<dbReference type="Gene3D" id="3.40.50.1010">
    <property type="entry name" value="5'-nuclease"/>
    <property type="match status" value="1"/>
</dbReference>
<accession>A0A6J7PZR4</accession>
<dbReference type="InterPro" id="IPR036397">
    <property type="entry name" value="RNaseH_sf"/>
</dbReference>
<dbReference type="Gene3D" id="3.30.420.10">
    <property type="entry name" value="Ribonuclease H-like superfamily/Ribonuclease H"/>
    <property type="match status" value="1"/>
</dbReference>
<comment type="similarity">
    <text evidence="1">Belongs to the DNA polymerase type-A family.</text>
</comment>
<evidence type="ECO:0000256" key="11">
    <source>
        <dbReference type="ARBA" id="ARBA00023125"/>
    </source>
</evidence>
<dbReference type="SUPFAM" id="SSF56672">
    <property type="entry name" value="DNA/RNA polymerases"/>
    <property type="match status" value="1"/>
</dbReference>
<evidence type="ECO:0000256" key="12">
    <source>
        <dbReference type="ARBA" id="ARBA00023204"/>
    </source>
</evidence>
<evidence type="ECO:0000256" key="3">
    <source>
        <dbReference type="ARBA" id="ARBA00022679"/>
    </source>
</evidence>
<dbReference type="InterPro" id="IPR043502">
    <property type="entry name" value="DNA/RNA_pol_sf"/>
</dbReference>
<dbReference type="SMART" id="SM00474">
    <property type="entry name" value="35EXOc"/>
    <property type="match status" value="1"/>
</dbReference>
<dbReference type="CDD" id="cd06140">
    <property type="entry name" value="DNA_polA_I_Bacillus_like_exo"/>
    <property type="match status" value="1"/>
</dbReference>
<evidence type="ECO:0000256" key="8">
    <source>
        <dbReference type="ARBA" id="ARBA00022801"/>
    </source>
</evidence>
<dbReference type="CDD" id="cd09859">
    <property type="entry name" value="PIN_53EXO"/>
    <property type="match status" value="1"/>
</dbReference>
<dbReference type="InterPro" id="IPR001098">
    <property type="entry name" value="DNA-dir_DNA_pol_A_palm_dom"/>
</dbReference>
<evidence type="ECO:0000313" key="17">
    <source>
        <dbReference type="EMBL" id="CAB4746899.1"/>
    </source>
</evidence>
<evidence type="ECO:0000259" key="14">
    <source>
        <dbReference type="SMART" id="SM00474"/>
    </source>
</evidence>
<dbReference type="InterPro" id="IPR020045">
    <property type="entry name" value="DNA_polI_H3TH"/>
</dbReference>
<dbReference type="InterPro" id="IPR012337">
    <property type="entry name" value="RNaseH-like_sf"/>
</dbReference>
<keyword evidence="5" id="KW-0235">DNA replication</keyword>
<keyword evidence="7" id="KW-0227">DNA damage</keyword>